<evidence type="ECO:0000259" key="7">
    <source>
        <dbReference type="PROSITE" id="PS51352"/>
    </source>
</evidence>
<feature type="domain" description="Thioredoxin" evidence="7">
    <location>
        <begin position="327"/>
        <end position="474"/>
    </location>
</feature>
<dbReference type="GO" id="GO:0017004">
    <property type="term" value="P:cytochrome complex assembly"/>
    <property type="evidence" value="ECO:0007669"/>
    <property type="project" value="UniProtKB-KW"/>
</dbReference>
<gene>
    <name evidence="8" type="ORF">GNY06_07845</name>
</gene>
<organism evidence="8 9">
    <name type="scientific">Elizabethkingia argenteiflava</name>
    <dbReference type="NCBI Taxonomy" id="2681556"/>
    <lineage>
        <taxon>Bacteria</taxon>
        <taxon>Pseudomonadati</taxon>
        <taxon>Bacteroidota</taxon>
        <taxon>Flavobacteriia</taxon>
        <taxon>Flavobacteriales</taxon>
        <taxon>Weeksellaceae</taxon>
        <taxon>Elizabethkingia</taxon>
    </lineage>
</organism>
<sequence length="501" mass="55487">MKKLLLIVLCALFIVSCSNKKTVVISGKVVGGSPLERIEIIDISGVATLPFTNFGVDAQGNFSDTLQIPKNGVYALSYGGRYGLIYLKGGEPLRLSGNAGAGFPSEFTVEGASKNNLFLKKTQESVTNYFSKIDQGIITQEEPKTLVQLRKFRTDLNSQIDQIAKSTGADPDLVKWKKGELDVNLLMFSGQYEMMHGELVHQPKFKVSKAFKDYQKELKGDEDHMIKTYAAYRNYLLSGLGQDFQAYSEKNKKEGTSTTELFINYIKTKKEYSQMVKDYLISFVATSVDLTPNQPVSEKLSKLLDDNIKNTEIKSELKKVEKAIYGLKEGSDAPSVSYLDLNGKKVSTSSFKGKPTLLMFYASWNPYVTQAVPMLKDIVNTYKTKVNIVCIGMDDTMAQFKNAATSLLKEIDCQKLYAKGGLKSEIAQKYAIYGFKLPSFMILDKDGKISSRTFLDPTDPSFKTSLDKVSGITTQQLSPQGQAGLQAGSTVQNVKEEAKAK</sequence>
<dbReference type="InterPro" id="IPR000866">
    <property type="entry name" value="AhpC/TSA"/>
</dbReference>
<evidence type="ECO:0000256" key="5">
    <source>
        <dbReference type="SAM" id="MobiDB-lite"/>
    </source>
</evidence>
<dbReference type="PROSITE" id="PS51257">
    <property type="entry name" value="PROKAR_LIPOPROTEIN"/>
    <property type="match status" value="1"/>
</dbReference>
<comment type="subcellular location">
    <subcellularLocation>
        <location evidence="1">Cell envelope</location>
    </subcellularLocation>
</comment>
<evidence type="ECO:0000256" key="4">
    <source>
        <dbReference type="ARBA" id="ARBA00023284"/>
    </source>
</evidence>
<protein>
    <submittedName>
        <fullName evidence="8">Redoxin domain-containing protein</fullName>
    </submittedName>
</protein>
<keyword evidence="6" id="KW-0732">Signal</keyword>
<evidence type="ECO:0000256" key="1">
    <source>
        <dbReference type="ARBA" id="ARBA00004196"/>
    </source>
</evidence>
<dbReference type="EMBL" id="JAAABJ010000518">
    <property type="protein sequence ID" value="NAW51293.1"/>
    <property type="molecule type" value="Genomic_DNA"/>
</dbReference>
<comment type="caution">
    <text evidence="8">The sequence shown here is derived from an EMBL/GenBank/DDBJ whole genome shotgun (WGS) entry which is preliminary data.</text>
</comment>
<proteinExistence type="predicted"/>
<dbReference type="SUPFAM" id="SSF52833">
    <property type="entry name" value="Thioredoxin-like"/>
    <property type="match status" value="1"/>
</dbReference>
<keyword evidence="9" id="KW-1185">Reference proteome</keyword>
<evidence type="ECO:0000256" key="3">
    <source>
        <dbReference type="ARBA" id="ARBA00023157"/>
    </source>
</evidence>
<dbReference type="AlphaFoldDB" id="A0A845PVW3"/>
<dbReference type="Gene3D" id="3.40.30.10">
    <property type="entry name" value="Glutaredoxin"/>
    <property type="match status" value="1"/>
</dbReference>
<dbReference type="GO" id="GO:0016209">
    <property type="term" value="F:antioxidant activity"/>
    <property type="evidence" value="ECO:0007669"/>
    <property type="project" value="InterPro"/>
</dbReference>
<reference evidence="8 9" key="1">
    <citation type="submission" date="2019-11" db="EMBL/GenBank/DDBJ databases">
        <title>Characterization of Elizabethkingia argenteiflava sp. nov., isolated from inner surface of Soybean Pods.</title>
        <authorList>
            <person name="Mo S."/>
        </authorList>
    </citation>
    <scope>NUCLEOTIDE SEQUENCE [LARGE SCALE GENOMIC DNA]</scope>
    <source>
        <strain evidence="8 9">YB22</strain>
    </source>
</reference>
<dbReference type="InterPro" id="IPR013766">
    <property type="entry name" value="Thioredoxin_domain"/>
</dbReference>
<dbReference type="PROSITE" id="PS51352">
    <property type="entry name" value="THIOREDOXIN_2"/>
    <property type="match status" value="1"/>
</dbReference>
<feature type="compositionally biased region" description="Polar residues" evidence="5">
    <location>
        <begin position="478"/>
        <end position="493"/>
    </location>
</feature>
<name>A0A845PVW3_9FLAO</name>
<dbReference type="CDD" id="cd02966">
    <property type="entry name" value="TlpA_like_family"/>
    <property type="match status" value="1"/>
</dbReference>
<feature type="chain" id="PRO_5032690930" evidence="6">
    <location>
        <begin position="21"/>
        <end position="501"/>
    </location>
</feature>
<keyword evidence="4" id="KW-0676">Redox-active center</keyword>
<dbReference type="GO" id="GO:0030313">
    <property type="term" value="C:cell envelope"/>
    <property type="evidence" value="ECO:0007669"/>
    <property type="project" value="UniProtKB-SubCell"/>
</dbReference>
<evidence type="ECO:0000313" key="9">
    <source>
        <dbReference type="Proteomes" id="UP000553459"/>
    </source>
</evidence>
<dbReference type="InterPro" id="IPR036249">
    <property type="entry name" value="Thioredoxin-like_sf"/>
</dbReference>
<keyword evidence="3" id="KW-1015">Disulfide bond</keyword>
<dbReference type="RefSeq" id="WP_166519575.1">
    <property type="nucleotide sequence ID" value="NZ_JAAABJ010000518.1"/>
</dbReference>
<dbReference type="Pfam" id="PF00578">
    <property type="entry name" value="AhpC-TSA"/>
    <property type="match status" value="1"/>
</dbReference>
<dbReference type="Proteomes" id="UP000553459">
    <property type="component" value="Unassembled WGS sequence"/>
</dbReference>
<evidence type="ECO:0000313" key="8">
    <source>
        <dbReference type="EMBL" id="NAW51293.1"/>
    </source>
</evidence>
<keyword evidence="2" id="KW-0201">Cytochrome c-type biogenesis</keyword>
<feature type="region of interest" description="Disordered" evidence="5">
    <location>
        <begin position="478"/>
        <end position="501"/>
    </location>
</feature>
<dbReference type="PANTHER" id="PTHR42852:SF6">
    <property type="entry name" value="THIOL:DISULFIDE INTERCHANGE PROTEIN DSBE"/>
    <property type="match status" value="1"/>
</dbReference>
<evidence type="ECO:0000256" key="2">
    <source>
        <dbReference type="ARBA" id="ARBA00022748"/>
    </source>
</evidence>
<dbReference type="InterPro" id="IPR050553">
    <property type="entry name" value="Thioredoxin_ResA/DsbE_sf"/>
</dbReference>
<evidence type="ECO:0000256" key="6">
    <source>
        <dbReference type="SAM" id="SignalP"/>
    </source>
</evidence>
<dbReference type="PANTHER" id="PTHR42852">
    <property type="entry name" value="THIOL:DISULFIDE INTERCHANGE PROTEIN DSBE"/>
    <property type="match status" value="1"/>
</dbReference>
<accession>A0A845PVW3</accession>
<feature type="signal peptide" evidence="6">
    <location>
        <begin position="1"/>
        <end position="20"/>
    </location>
</feature>
<dbReference type="GO" id="GO:0016491">
    <property type="term" value="F:oxidoreductase activity"/>
    <property type="evidence" value="ECO:0007669"/>
    <property type="project" value="InterPro"/>
</dbReference>